<dbReference type="AlphaFoldDB" id="A0A1X6WLA8"/>
<protein>
    <recommendedName>
        <fullName evidence="1">UPF0246 protein FM121_03420</fullName>
    </recommendedName>
</protein>
<dbReference type="RefSeq" id="WP_086950761.1">
    <property type="nucleotide sequence ID" value="NZ_FWFD01000007.1"/>
</dbReference>
<dbReference type="PANTHER" id="PTHR30283:SF4">
    <property type="entry name" value="PEROXIDE STRESS RESISTANCE PROTEIN YAAA"/>
    <property type="match status" value="1"/>
</dbReference>
<dbReference type="PANTHER" id="PTHR30283">
    <property type="entry name" value="PEROXIDE STRESS RESPONSE PROTEIN YAAA"/>
    <property type="match status" value="1"/>
</dbReference>
<dbReference type="Proteomes" id="UP000195918">
    <property type="component" value="Unassembled WGS sequence"/>
</dbReference>
<sequence>MKIIISPTKQMNSEQDFFFPESQPQLLDKTAKILTELKKLSYQEAKALWKCNDKLAQENYERIEVANLKSHTVPAIMSYKGLQYQYMAPDLLTETELGYLQDNLRILSGFYGILRPFDGIIPYRLEMQAPLSVDGCNNLYQFWSHSLYDFLSNNNEPIINLASKEYSKTITPFLNENQPMIEIVFAQIIESRLKVKATLAKMARGEMVRFLAENNVTTLDGIKQFNHPNYLYSDEHSTENKFVFLYQK</sequence>
<dbReference type="OrthoDB" id="9777133at2"/>
<evidence type="ECO:0000313" key="2">
    <source>
        <dbReference type="EMBL" id="SLM85121.1"/>
    </source>
</evidence>
<dbReference type="HAMAP" id="MF_00652">
    <property type="entry name" value="UPF0246"/>
    <property type="match status" value="1"/>
</dbReference>
<organism evidence="2 3">
    <name type="scientific">Vagococcus fluvialis bH819</name>
    <dbReference type="NCBI Taxonomy" id="1255619"/>
    <lineage>
        <taxon>Bacteria</taxon>
        <taxon>Bacillati</taxon>
        <taxon>Bacillota</taxon>
        <taxon>Bacilli</taxon>
        <taxon>Lactobacillales</taxon>
        <taxon>Enterococcaceae</taxon>
        <taxon>Vagococcus</taxon>
    </lineage>
</organism>
<dbReference type="InterPro" id="IPR005583">
    <property type="entry name" value="YaaA"/>
</dbReference>
<dbReference type="GO" id="GO:0005829">
    <property type="term" value="C:cytosol"/>
    <property type="evidence" value="ECO:0007669"/>
    <property type="project" value="TreeGrafter"/>
</dbReference>
<evidence type="ECO:0000256" key="1">
    <source>
        <dbReference type="HAMAP-Rule" id="MF_00652"/>
    </source>
</evidence>
<reference evidence="3" key="1">
    <citation type="submission" date="2017-02" db="EMBL/GenBank/DDBJ databases">
        <authorList>
            <person name="Dridi B."/>
        </authorList>
    </citation>
    <scope>NUCLEOTIDE SEQUENCE [LARGE SCALE GENOMIC DNA]</scope>
    <source>
        <strain evidence="3">bH819</strain>
    </source>
</reference>
<comment type="similarity">
    <text evidence="1">Belongs to the UPF0246 family.</text>
</comment>
<dbReference type="GO" id="GO:0033194">
    <property type="term" value="P:response to hydroperoxide"/>
    <property type="evidence" value="ECO:0007669"/>
    <property type="project" value="TreeGrafter"/>
</dbReference>
<accession>A0A1X6WLA8</accession>
<gene>
    <name evidence="2" type="ORF">FM121_03420</name>
</gene>
<dbReference type="EMBL" id="FWFD01000007">
    <property type="protein sequence ID" value="SLM85121.1"/>
    <property type="molecule type" value="Genomic_DNA"/>
</dbReference>
<dbReference type="Pfam" id="PF03883">
    <property type="entry name" value="H2O2_YaaD"/>
    <property type="match status" value="1"/>
</dbReference>
<keyword evidence="3" id="KW-1185">Reference proteome</keyword>
<name>A0A1X6WLA8_9ENTE</name>
<dbReference type="NCBIfam" id="NF002543">
    <property type="entry name" value="PRK02101.1-4"/>
    <property type="match status" value="1"/>
</dbReference>
<evidence type="ECO:0000313" key="3">
    <source>
        <dbReference type="Proteomes" id="UP000195918"/>
    </source>
</evidence>
<proteinExistence type="inferred from homology"/>